<protein>
    <submittedName>
        <fullName evidence="3">Pimeloyl-ACP methyl ester carboxylesterase</fullName>
    </submittedName>
</protein>
<feature type="compositionally biased region" description="Low complexity" evidence="1">
    <location>
        <begin position="1"/>
        <end position="10"/>
    </location>
</feature>
<accession>A0A7W7QDH0</accession>
<feature type="region of interest" description="Disordered" evidence="1">
    <location>
        <begin position="1"/>
        <end position="58"/>
    </location>
</feature>
<dbReference type="RefSeq" id="WP_184815634.1">
    <property type="nucleotide sequence ID" value="NZ_JACHJQ010000010.1"/>
</dbReference>
<feature type="domain" description="AB hydrolase-1" evidence="2">
    <location>
        <begin position="62"/>
        <end position="199"/>
    </location>
</feature>
<reference evidence="3 4" key="1">
    <citation type="submission" date="2020-08" db="EMBL/GenBank/DDBJ databases">
        <title>Genomic Encyclopedia of Type Strains, Phase III (KMG-III): the genomes of soil and plant-associated and newly described type strains.</title>
        <authorList>
            <person name="Whitman W."/>
        </authorList>
    </citation>
    <scope>NUCLEOTIDE SEQUENCE [LARGE SCALE GENOMIC DNA]</scope>
    <source>
        <strain evidence="3 4">CECT 8960</strain>
    </source>
</reference>
<name>A0A7W7QDH0_9PSEU</name>
<dbReference type="AlphaFoldDB" id="A0A7W7QDH0"/>
<gene>
    <name evidence="3" type="ORF">FHR82_007897</name>
</gene>
<sequence length="308" mass="34145">MTTSATSTTTGQVRRSSRATGPGKLPVPWDMRAGVKRYLTPGKPPPGANDPTVTPTEEHPRPVLLLHAFMSNQSFNFQAGAPFLRNHGYCVFTMNWGKPKWAGRFNVPFHGSADLRHSAEQLAAEVERLKRRFGVDKIDLVGHSGGGGLLMQYYLNVLEGYPNIDKAISIAPSNHGVSFSTLTYVYRNVAPRMYHLMARKLFPLCDQGAADSATIDLIYGKGDTRPGPTYTVIMTEHDQIVTPFKKAFLDGPNVTNILLQDGCPEDLSEHASIIYNERAWLHVLNALDPEHAEPVPSFRVDPYFPGWK</sequence>
<dbReference type="Proteomes" id="UP000520767">
    <property type="component" value="Unassembled WGS sequence"/>
</dbReference>
<dbReference type="GO" id="GO:0003824">
    <property type="term" value="F:catalytic activity"/>
    <property type="evidence" value="ECO:0007669"/>
    <property type="project" value="UniProtKB-ARBA"/>
</dbReference>
<dbReference type="Gene3D" id="3.40.50.1820">
    <property type="entry name" value="alpha/beta hydrolase"/>
    <property type="match status" value="1"/>
</dbReference>
<dbReference type="InterPro" id="IPR000073">
    <property type="entry name" value="AB_hydrolase_1"/>
</dbReference>
<comment type="caution">
    <text evidence="3">The sequence shown here is derived from an EMBL/GenBank/DDBJ whole genome shotgun (WGS) entry which is preliminary data.</text>
</comment>
<keyword evidence="4" id="KW-1185">Reference proteome</keyword>
<dbReference type="EMBL" id="JACHJQ010000010">
    <property type="protein sequence ID" value="MBB4911627.1"/>
    <property type="molecule type" value="Genomic_DNA"/>
</dbReference>
<dbReference type="InterPro" id="IPR029058">
    <property type="entry name" value="AB_hydrolase_fold"/>
</dbReference>
<evidence type="ECO:0000259" key="2">
    <source>
        <dbReference type="Pfam" id="PF00561"/>
    </source>
</evidence>
<evidence type="ECO:0000313" key="3">
    <source>
        <dbReference type="EMBL" id="MBB4911627.1"/>
    </source>
</evidence>
<dbReference type="Pfam" id="PF00561">
    <property type="entry name" value="Abhydrolase_1"/>
    <property type="match status" value="1"/>
</dbReference>
<organism evidence="3 4">
    <name type="scientific">Actinophytocola algeriensis</name>
    <dbReference type="NCBI Taxonomy" id="1768010"/>
    <lineage>
        <taxon>Bacteria</taxon>
        <taxon>Bacillati</taxon>
        <taxon>Actinomycetota</taxon>
        <taxon>Actinomycetes</taxon>
        <taxon>Pseudonocardiales</taxon>
        <taxon>Pseudonocardiaceae</taxon>
    </lineage>
</organism>
<proteinExistence type="predicted"/>
<dbReference type="SUPFAM" id="SSF53474">
    <property type="entry name" value="alpha/beta-Hydrolases"/>
    <property type="match status" value="1"/>
</dbReference>
<evidence type="ECO:0000313" key="4">
    <source>
        <dbReference type="Proteomes" id="UP000520767"/>
    </source>
</evidence>
<evidence type="ECO:0000256" key="1">
    <source>
        <dbReference type="SAM" id="MobiDB-lite"/>
    </source>
</evidence>